<evidence type="ECO:0000313" key="3">
    <source>
        <dbReference type="Proteomes" id="UP000001941"/>
    </source>
</evidence>
<dbReference type="KEGG" id="mhu:Mhun_2743"/>
<dbReference type="Proteomes" id="UP000001941">
    <property type="component" value="Chromosome"/>
</dbReference>
<dbReference type="EMBL" id="CP000254">
    <property type="protein sequence ID" value="ABD42438.1"/>
    <property type="molecule type" value="Genomic_DNA"/>
</dbReference>
<dbReference type="EnsemblBacteria" id="ABD42438">
    <property type="protein sequence ID" value="ABD42438"/>
    <property type="gene ID" value="Mhun_2743"/>
</dbReference>
<gene>
    <name evidence="2" type="ordered locus">Mhun_2743</name>
</gene>
<sequence>MSSLPVPVCAEERISIHPSSGPLLSQKSPPSGVLGEQNPAMKERISDAVLILDEYLGISYYNQEFSYLESADERNYIGKNLMQCFFRMIPPSMYEYIETIVPGMVIRKTYTIHAADQDYCFQYHILGTLHGNGRP</sequence>
<organism evidence="2 3">
    <name type="scientific">Methanospirillum hungatei JF-1 (strain ATCC 27890 / DSM 864 / NBRC 100397 / JF-1)</name>
    <dbReference type="NCBI Taxonomy" id="323259"/>
    <lineage>
        <taxon>Archaea</taxon>
        <taxon>Methanobacteriati</taxon>
        <taxon>Methanobacteriota</taxon>
        <taxon>Stenosarchaea group</taxon>
        <taxon>Methanomicrobia</taxon>
        <taxon>Methanomicrobiales</taxon>
        <taxon>Methanospirillaceae</taxon>
        <taxon>Methanospirillum</taxon>
    </lineage>
</organism>
<dbReference type="eggNOG" id="arCOG03931">
    <property type="taxonomic scope" value="Archaea"/>
</dbReference>
<dbReference type="HOGENOM" id="CLU_1881084_0_0_2"/>
<evidence type="ECO:0000256" key="1">
    <source>
        <dbReference type="SAM" id="MobiDB-lite"/>
    </source>
</evidence>
<feature type="region of interest" description="Disordered" evidence="1">
    <location>
        <begin position="18"/>
        <end position="37"/>
    </location>
</feature>
<dbReference type="AlphaFoldDB" id="Q2FT88"/>
<evidence type="ECO:0000313" key="2">
    <source>
        <dbReference type="EMBL" id="ABD42438.1"/>
    </source>
</evidence>
<dbReference type="GeneID" id="3922732"/>
<name>Q2FT88_METHJ</name>
<dbReference type="RefSeq" id="WP_011449694.1">
    <property type="nucleotide sequence ID" value="NC_007796.1"/>
</dbReference>
<proteinExistence type="predicted"/>
<protein>
    <submittedName>
        <fullName evidence="2">Uncharacterized protein</fullName>
    </submittedName>
</protein>
<dbReference type="InParanoid" id="Q2FT88"/>
<accession>Q2FT88</accession>
<reference evidence="3" key="1">
    <citation type="journal article" date="2016" name="Stand. Genomic Sci.">
        <title>Complete genome sequence of Methanospirillum hungatei type strain JF1.</title>
        <authorList>
            <person name="Gunsalus R.P."/>
            <person name="Cook L.E."/>
            <person name="Crable B."/>
            <person name="Rohlin L."/>
            <person name="McDonald E."/>
            <person name="Mouttaki H."/>
            <person name="Sieber J.R."/>
            <person name="Poweleit N."/>
            <person name="Zhou H."/>
            <person name="Lapidus A.L."/>
            <person name="Daligault H.E."/>
            <person name="Land M."/>
            <person name="Gilna P."/>
            <person name="Ivanova N."/>
            <person name="Kyrpides N."/>
            <person name="Culley D.E."/>
            <person name="McInerney M.J."/>
        </authorList>
    </citation>
    <scope>NUCLEOTIDE SEQUENCE [LARGE SCALE GENOMIC DNA]</scope>
    <source>
        <strain evidence="3">ATCC 27890 / DSM 864 / NBRC 100397 / JF-1</strain>
    </source>
</reference>
<keyword evidence="3" id="KW-1185">Reference proteome</keyword>